<keyword evidence="3" id="KW-1185">Reference proteome</keyword>
<sequence>MKLKKKTAMAISFTVGMLMFATTVLAEVSSKSGYEQGKDALKYSAASFENKYSNYTIDFSITLKDNGKIIMSENRLGKYDVSKHASENTDTETIGNKKSKFHCYSDKNTRIIKNSDKDIYNVTEFKVPDSGYTFENPFKREGASDIEKIADALVGNLKDYVVVTNKPDGSKELSGSVSQTQIPALINAVSSYMLKNKVISINRRDPSEKNIMPSITKDIYLKEVKGKMLVGKNGLIQNVLGIGTLNGKDDKGKEHNLTFELLVKISNINSTVVNKPNLSGSKIKKVIQNNEDEFANPEKYIGKYKNNIIIEKDGKFQKIGERLLTITHSDTNSIKGTYHEQYLKGYENYAEKMSDIKFDAKYGSKENGLNANFKIEGLSQGGNISIDIRGTNISFNIPQDSYETYDSHFVRVFD</sequence>
<dbReference type="RefSeq" id="WP_268062274.1">
    <property type="nucleotide sequence ID" value="NZ_JAPQFJ010000016.1"/>
</dbReference>
<organism evidence="2 3">
    <name type="scientific">Clostridium brassicae</name>
    <dbReference type="NCBI Taxonomy" id="2999072"/>
    <lineage>
        <taxon>Bacteria</taxon>
        <taxon>Bacillati</taxon>
        <taxon>Bacillota</taxon>
        <taxon>Clostridia</taxon>
        <taxon>Eubacteriales</taxon>
        <taxon>Clostridiaceae</taxon>
        <taxon>Clostridium</taxon>
    </lineage>
</organism>
<evidence type="ECO:0000256" key="1">
    <source>
        <dbReference type="SAM" id="SignalP"/>
    </source>
</evidence>
<evidence type="ECO:0008006" key="4">
    <source>
        <dbReference type="Google" id="ProtNLM"/>
    </source>
</evidence>
<name>A0ABT4DC19_9CLOT</name>
<accession>A0ABT4DC19</accession>
<gene>
    <name evidence="2" type="ORF">OW729_14545</name>
</gene>
<feature type="signal peptide" evidence="1">
    <location>
        <begin position="1"/>
        <end position="26"/>
    </location>
</feature>
<proteinExistence type="predicted"/>
<dbReference type="EMBL" id="JAPQFJ010000016">
    <property type="protein sequence ID" value="MCY6959837.1"/>
    <property type="molecule type" value="Genomic_DNA"/>
</dbReference>
<feature type="chain" id="PRO_5047294536" description="DUF4179 domain-containing protein" evidence="1">
    <location>
        <begin position="27"/>
        <end position="414"/>
    </location>
</feature>
<keyword evidence="1" id="KW-0732">Signal</keyword>
<dbReference type="Proteomes" id="UP001144612">
    <property type="component" value="Unassembled WGS sequence"/>
</dbReference>
<evidence type="ECO:0000313" key="2">
    <source>
        <dbReference type="EMBL" id="MCY6959837.1"/>
    </source>
</evidence>
<comment type="caution">
    <text evidence="2">The sequence shown here is derived from an EMBL/GenBank/DDBJ whole genome shotgun (WGS) entry which is preliminary data.</text>
</comment>
<reference evidence="2" key="1">
    <citation type="submission" date="2022-12" db="EMBL/GenBank/DDBJ databases">
        <title>Clostridium sp. nov., isolated from industrial wastewater.</title>
        <authorList>
            <person name="Jiayan W."/>
        </authorList>
    </citation>
    <scope>NUCLEOTIDE SEQUENCE</scope>
    <source>
        <strain evidence="2">ZC22-4</strain>
    </source>
</reference>
<protein>
    <recommendedName>
        <fullName evidence="4">DUF4179 domain-containing protein</fullName>
    </recommendedName>
</protein>
<evidence type="ECO:0000313" key="3">
    <source>
        <dbReference type="Proteomes" id="UP001144612"/>
    </source>
</evidence>